<dbReference type="InterPro" id="IPR012336">
    <property type="entry name" value="Thioredoxin-like_fold"/>
</dbReference>
<dbReference type="PANTHER" id="PTHR13887">
    <property type="entry name" value="GLUTATHIONE S-TRANSFERASE KAPPA"/>
    <property type="match status" value="1"/>
</dbReference>
<dbReference type="RefSeq" id="WP_129129697.1">
    <property type="nucleotide sequence ID" value="NZ_SDHW01000001.1"/>
</dbReference>
<feature type="domain" description="Thioredoxin-like fold" evidence="2">
    <location>
        <begin position="14"/>
        <end position="175"/>
    </location>
</feature>
<reference evidence="3 4" key="1">
    <citation type="submission" date="2019-01" db="EMBL/GenBank/DDBJ databases">
        <title>Lacibacter sp. strain TTM-7.</title>
        <authorList>
            <person name="Chen W.-M."/>
        </authorList>
    </citation>
    <scope>NUCLEOTIDE SEQUENCE [LARGE SCALE GENOMIC DNA]</scope>
    <source>
        <strain evidence="3 4">TTM-7</strain>
    </source>
</reference>
<organism evidence="3 4">
    <name type="scientific">Lacibacter luteus</name>
    <dbReference type="NCBI Taxonomy" id="2508719"/>
    <lineage>
        <taxon>Bacteria</taxon>
        <taxon>Pseudomonadati</taxon>
        <taxon>Bacteroidota</taxon>
        <taxon>Chitinophagia</taxon>
        <taxon>Chitinophagales</taxon>
        <taxon>Chitinophagaceae</taxon>
        <taxon>Lacibacter</taxon>
    </lineage>
</organism>
<dbReference type="InterPro" id="IPR036249">
    <property type="entry name" value="Thioredoxin-like_sf"/>
</dbReference>
<keyword evidence="4" id="KW-1185">Reference proteome</keyword>
<dbReference type="SUPFAM" id="SSF52833">
    <property type="entry name" value="Thioredoxin-like"/>
    <property type="match status" value="1"/>
</dbReference>
<comment type="caution">
    <text evidence="3">The sequence shown here is derived from an EMBL/GenBank/DDBJ whole genome shotgun (WGS) entry which is preliminary data.</text>
</comment>
<dbReference type="EMBL" id="SDHW01000001">
    <property type="protein sequence ID" value="RXK62326.1"/>
    <property type="molecule type" value="Genomic_DNA"/>
</dbReference>
<accession>A0A4Q1CMR2</accession>
<evidence type="ECO:0000259" key="2">
    <source>
        <dbReference type="Pfam" id="PF13462"/>
    </source>
</evidence>
<dbReference type="Pfam" id="PF13462">
    <property type="entry name" value="Thioredoxin_4"/>
    <property type="match status" value="1"/>
</dbReference>
<comment type="similarity">
    <text evidence="1">Belongs to the thioredoxin family. DsbA subfamily.</text>
</comment>
<evidence type="ECO:0000256" key="1">
    <source>
        <dbReference type="ARBA" id="ARBA00005791"/>
    </source>
</evidence>
<evidence type="ECO:0000313" key="3">
    <source>
        <dbReference type="EMBL" id="RXK62326.1"/>
    </source>
</evidence>
<proteinExistence type="inferred from homology"/>
<name>A0A4Q1CMR2_9BACT</name>
<dbReference type="AlphaFoldDB" id="A0A4Q1CMR2"/>
<protein>
    <submittedName>
        <fullName evidence="3">Disulfide bond formation protein DsbA</fullName>
    </submittedName>
</protein>
<dbReference type="Gene3D" id="3.40.30.10">
    <property type="entry name" value="Glutaredoxin"/>
    <property type="match status" value="1"/>
</dbReference>
<dbReference type="PANTHER" id="PTHR13887:SF55">
    <property type="entry name" value="SLR0313 PROTEIN"/>
    <property type="match status" value="1"/>
</dbReference>
<dbReference type="Proteomes" id="UP000290204">
    <property type="component" value="Unassembled WGS sequence"/>
</dbReference>
<gene>
    <name evidence="3" type="ORF">ESA94_04760</name>
</gene>
<sequence length="193" mass="21522">MAQKTTDIEIIPPKDIWVGNKKAPVKLVMYGDYESEACAKANEVVNQLLEKFEDGVQFNFRHFPLTRIHQRAQKAAEASVGAAQEGEGKFWDMHNTLFAHRRNLGTISLKGYAKDVGVTDKNFLTKLVDSVYGWSVRADLLEGADKGITDVPYFYINGEPYKGPVNLSAFCKVIEPLTKQKKAAAKTAVKKRA</sequence>
<evidence type="ECO:0000313" key="4">
    <source>
        <dbReference type="Proteomes" id="UP000290204"/>
    </source>
</evidence>
<dbReference type="OrthoDB" id="117402at2"/>